<protein>
    <submittedName>
        <fullName evidence="1">Uncharacterized protein</fullName>
    </submittedName>
</protein>
<gene>
    <name evidence="1" type="ORF">JAAARDRAFT_142934</name>
</gene>
<evidence type="ECO:0000313" key="2">
    <source>
        <dbReference type="Proteomes" id="UP000027265"/>
    </source>
</evidence>
<feature type="non-terminal residue" evidence="1">
    <location>
        <position position="214"/>
    </location>
</feature>
<dbReference type="InParanoid" id="A0A067P7I2"/>
<keyword evidence="2" id="KW-1185">Reference proteome</keyword>
<sequence length="214" mass="24585">MNPADAQDVPQAIDLLKAIAGITDSNLNPNTLQEVRIIHVISEMFSAFVDVFTRHGWSLGEQLTALSKYAHLVFVLFRQNRVNLMPAQLYSDTQTTVKNAFFCVAKQQEEDRNENVYLFWMGDDCLENLFRRLRMQGGHNPNFNFKQLVNRLGAAVDIDAVLAQNPNLDTRHRRLKVTRTEKLDHLNPETWDRDARANRVVLETVWHAGQDQAL</sequence>
<dbReference type="Proteomes" id="UP000027265">
    <property type="component" value="Unassembled WGS sequence"/>
</dbReference>
<dbReference type="AlphaFoldDB" id="A0A067P7I2"/>
<reference evidence="2" key="1">
    <citation type="journal article" date="2014" name="Proc. Natl. Acad. Sci. U.S.A.">
        <title>Extensive sampling of basidiomycete genomes demonstrates inadequacy of the white-rot/brown-rot paradigm for wood decay fungi.</title>
        <authorList>
            <person name="Riley R."/>
            <person name="Salamov A.A."/>
            <person name="Brown D.W."/>
            <person name="Nagy L.G."/>
            <person name="Floudas D."/>
            <person name="Held B.W."/>
            <person name="Levasseur A."/>
            <person name="Lombard V."/>
            <person name="Morin E."/>
            <person name="Otillar R."/>
            <person name="Lindquist E.A."/>
            <person name="Sun H."/>
            <person name="LaButti K.M."/>
            <person name="Schmutz J."/>
            <person name="Jabbour D."/>
            <person name="Luo H."/>
            <person name="Baker S.E."/>
            <person name="Pisabarro A.G."/>
            <person name="Walton J.D."/>
            <person name="Blanchette R.A."/>
            <person name="Henrissat B."/>
            <person name="Martin F."/>
            <person name="Cullen D."/>
            <person name="Hibbett D.S."/>
            <person name="Grigoriev I.V."/>
        </authorList>
    </citation>
    <scope>NUCLEOTIDE SEQUENCE [LARGE SCALE GENOMIC DNA]</scope>
    <source>
        <strain evidence="2">MUCL 33604</strain>
    </source>
</reference>
<dbReference type="EMBL" id="KL197774">
    <property type="protein sequence ID" value="KDQ49795.1"/>
    <property type="molecule type" value="Genomic_DNA"/>
</dbReference>
<proteinExistence type="predicted"/>
<dbReference type="OrthoDB" id="2691851at2759"/>
<evidence type="ECO:0000313" key="1">
    <source>
        <dbReference type="EMBL" id="KDQ49795.1"/>
    </source>
</evidence>
<dbReference type="HOGENOM" id="CLU_091937_0_0_1"/>
<accession>A0A067P7I2</accession>
<name>A0A067P7I2_9AGAM</name>
<organism evidence="1 2">
    <name type="scientific">Jaapia argillacea MUCL 33604</name>
    <dbReference type="NCBI Taxonomy" id="933084"/>
    <lineage>
        <taxon>Eukaryota</taxon>
        <taxon>Fungi</taxon>
        <taxon>Dikarya</taxon>
        <taxon>Basidiomycota</taxon>
        <taxon>Agaricomycotina</taxon>
        <taxon>Agaricomycetes</taxon>
        <taxon>Agaricomycetidae</taxon>
        <taxon>Jaapiales</taxon>
        <taxon>Jaapiaceae</taxon>
        <taxon>Jaapia</taxon>
    </lineage>
</organism>